<feature type="transmembrane region" description="Helical" evidence="1">
    <location>
        <begin position="6"/>
        <end position="25"/>
    </location>
</feature>
<dbReference type="EMBL" id="VIFX01000046">
    <property type="protein sequence ID" value="TQR83329.1"/>
    <property type="molecule type" value="Genomic_DNA"/>
</dbReference>
<comment type="caution">
    <text evidence="2">The sequence shown here is derived from an EMBL/GenBank/DDBJ whole genome shotgun (WGS) entry which is preliminary data.</text>
</comment>
<evidence type="ECO:0000313" key="3">
    <source>
        <dbReference type="Proteomes" id="UP000315759"/>
    </source>
</evidence>
<accession>A0A544VTM3</accession>
<keyword evidence="3" id="KW-1185">Reference proteome</keyword>
<protein>
    <submittedName>
        <fullName evidence="2">Potassium-transporting ATPase subunit F</fullName>
    </submittedName>
</protein>
<sequence length="29" mass="3155">MSYANLVGLVLAILLAVFMAAALLFPERF</sequence>
<dbReference type="Proteomes" id="UP000315759">
    <property type="component" value="Unassembled WGS sequence"/>
</dbReference>
<dbReference type="AlphaFoldDB" id="A0A544VTM3"/>
<dbReference type="GO" id="GO:0008556">
    <property type="term" value="F:P-type potassium transmembrane transporter activity"/>
    <property type="evidence" value="ECO:0007669"/>
    <property type="project" value="InterPro"/>
</dbReference>
<organism evidence="2 3">
    <name type="scientific">Mycolicibacterium hodleri</name>
    <dbReference type="NCBI Taxonomy" id="49897"/>
    <lineage>
        <taxon>Bacteria</taxon>
        <taxon>Bacillati</taxon>
        <taxon>Actinomycetota</taxon>
        <taxon>Actinomycetes</taxon>
        <taxon>Mycobacteriales</taxon>
        <taxon>Mycobacteriaceae</taxon>
        <taxon>Mycolicibacterium</taxon>
    </lineage>
</organism>
<keyword evidence="1" id="KW-1133">Transmembrane helix</keyword>
<dbReference type="GO" id="GO:0005886">
    <property type="term" value="C:plasma membrane"/>
    <property type="evidence" value="ECO:0007669"/>
    <property type="project" value="InterPro"/>
</dbReference>
<keyword evidence="1" id="KW-0812">Transmembrane</keyword>
<dbReference type="InterPro" id="IPR011726">
    <property type="entry name" value="KdpF"/>
</dbReference>
<dbReference type="Pfam" id="PF09604">
    <property type="entry name" value="Potass_KdpF"/>
    <property type="match status" value="1"/>
</dbReference>
<gene>
    <name evidence="2" type="ORF">D8S82_27295</name>
</gene>
<reference evidence="2 3" key="1">
    <citation type="submission" date="2018-10" db="EMBL/GenBank/DDBJ databases">
        <title>Draft genome of Mycobacterium hodleri strain B.</title>
        <authorList>
            <person name="Amande T.J."/>
            <person name="Mcgenity T.J."/>
        </authorList>
    </citation>
    <scope>NUCLEOTIDE SEQUENCE [LARGE SCALE GENOMIC DNA]</scope>
    <source>
        <strain evidence="2 3">B</strain>
    </source>
</reference>
<evidence type="ECO:0000256" key="1">
    <source>
        <dbReference type="SAM" id="Phobius"/>
    </source>
</evidence>
<dbReference type="RefSeq" id="WP_142555106.1">
    <property type="nucleotide sequence ID" value="NZ_VIFX01000046.1"/>
</dbReference>
<keyword evidence="1" id="KW-0472">Membrane</keyword>
<proteinExistence type="predicted"/>
<name>A0A544VTM3_9MYCO</name>
<evidence type="ECO:0000313" key="2">
    <source>
        <dbReference type="EMBL" id="TQR83329.1"/>
    </source>
</evidence>